<organism evidence="1 2">
    <name type="scientific">Cytobacillus firmus</name>
    <name type="common">Bacillus firmus</name>
    <dbReference type="NCBI Taxonomy" id="1399"/>
    <lineage>
        <taxon>Bacteria</taxon>
        <taxon>Bacillati</taxon>
        <taxon>Bacillota</taxon>
        <taxon>Bacilli</taxon>
        <taxon>Bacillales</taxon>
        <taxon>Bacillaceae</taxon>
        <taxon>Cytobacillus</taxon>
    </lineage>
</organism>
<protein>
    <submittedName>
        <fullName evidence="1">Uncharacterized protein</fullName>
    </submittedName>
</protein>
<dbReference type="AlphaFoldDB" id="A0AA46SFK3"/>
<evidence type="ECO:0000313" key="1">
    <source>
        <dbReference type="EMBL" id="UYG96743.1"/>
    </source>
</evidence>
<dbReference type="RefSeq" id="WP_263599783.1">
    <property type="nucleotide sequence ID" value="NZ_CP107027.1"/>
</dbReference>
<reference evidence="1" key="1">
    <citation type="submission" date="2022-10" db="EMBL/GenBank/DDBJ databases">
        <title>Mechanism of multi-heavy metal repair in Cytobacillus Firmus M7.</title>
        <authorList>
            <person name="Li X."/>
            <person name="Yu C."/>
        </authorList>
    </citation>
    <scope>NUCLEOTIDE SEQUENCE</scope>
    <source>
        <strain evidence="1">M7</strain>
    </source>
</reference>
<gene>
    <name evidence="1" type="ORF">OD459_06855</name>
</gene>
<proteinExistence type="predicted"/>
<accession>A0AA46SFK3</accession>
<name>A0AA46SFK3_CYTFI</name>
<evidence type="ECO:0000313" key="2">
    <source>
        <dbReference type="Proteomes" id="UP001163104"/>
    </source>
</evidence>
<dbReference type="Proteomes" id="UP001163104">
    <property type="component" value="Chromosome"/>
</dbReference>
<sequence length="298" mass="34442">MIVILLDTSSKNTVIESLAKIINVRKEYIDYYIMRYFFVINRGTVKDIDLNEFFTFLSKLTKDNIEPKFDITHVTISHLSPRLSLESIVNEPLYNLSNVLTNDTELSRFLKKAGLVFSNNNKIVQVTHNDMKIDWKKYESPTALMIINRLEGNKVSTTSDNCINGFLFNGKIFENGNVAHIFRCPEILENILRVLGRLDLISNFNSKSKPYIICFKAPISDIIFDGNGNHKLNNKEKQFLILRYCLYYLSLQKSYDWSGNNNPIIRLKDNLDVDISNLVAVFEVNEEDGELNQLSIYE</sequence>
<dbReference type="EMBL" id="CP107027">
    <property type="protein sequence ID" value="UYG96743.1"/>
    <property type="molecule type" value="Genomic_DNA"/>
</dbReference>